<reference evidence="1 2" key="1">
    <citation type="submission" date="2022-06" db="EMBL/GenBank/DDBJ databases">
        <title>Mycolicibacterium sp. CAU 1645 isolated from seawater.</title>
        <authorList>
            <person name="Kim W."/>
        </authorList>
    </citation>
    <scope>NUCLEOTIDE SEQUENCE [LARGE SCALE GENOMIC DNA]</scope>
    <source>
        <strain evidence="1 2">CAU 1645</strain>
    </source>
</reference>
<evidence type="ECO:0000313" key="2">
    <source>
        <dbReference type="Proteomes" id="UP001651690"/>
    </source>
</evidence>
<accession>A0ABT1M9W4</accession>
<dbReference type="Gene3D" id="3.40.50.410">
    <property type="entry name" value="von Willebrand factor, type A domain"/>
    <property type="match status" value="1"/>
</dbReference>
<gene>
    <name evidence="1" type="ORF">NM203_23650</name>
</gene>
<protein>
    <submittedName>
        <fullName evidence="1">VWA domain-containing protein</fullName>
    </submittedName>
</protein>
<organism evidence="1 2">
    <name type="scientific">Mycolicibacterium arenosum</name>
    <dbReference type="NCBI Taxonomy" id="2952157"/>
    <lineage>
        <taxon>Bacteria</taxon>
        <taxon>Bacillati</taxon>
        <taxon>Actinomycetota</taxon>
        <taxon>Actinomycetes</taxon>
        <taxon>Mycobacteriales</taxon>
        <taxon>Mycobacteriaceae</taxon>
        <taxon>Mycolicibacterium</taxon>
    </lineage>
</organism>
<comment type="caution">
    <text evidence="1">The sequence shown here is derived from an EMBL/GenBank/DDBJ whole genome shotgun (WGS) entry which is preliminary data.</text>
</comment>
<dbReference type="RefSeq" id="WP_255062947.1">
    <property type="nucleotide sequence ID" value="NZ_JANDBD010000010.1"/>
</dbReference>
<dbReference type="InterPro" id="IPR036465">
    <property type="entry name" value="vWFA_dom_sf"/>
</dbReference>
<dbReference type="EMBL" id="JANDBD010000010">
    <property type="protein sequence ID" value="MCP9275192.1"/>
    <property type="molecule type" value="Genomic_DNA"/>
</dbReference>
<evidence type="ECO:0000313" key="1">
    <source>
        <dbReference type="EMBL" id="MCP9275192.1"/>
    </source>
</evidence>
<sequence>MTDPARTLIAALLDRSGSMESIKSDSEGGFNALIADQRTEPGEARVTLAQFDTEYEVVYANRPIADVGPLVLQPRGMTALLDSVGRLITDVGAELSALPEEERPGKVIVVVVTDGMENSSTEWTVDAVKKVIKRQQDEYAWEFIFLGANMDAVEVGRRMGFAADRSMTFAPSPEGVAGSYRANSRLISSVRSAPAGVRAEGFTKAERGAARGADR</sequence>
<proteinExistence type="predicted"/>
<dbReference type="SUPFAM" id="SSF53300">
    <property type="entry name" value="vWA-like"/>
    <property type="match status" value="1"/>
</dbReference>
<dbReference type="Proteomes" id="UP001651690">
    <property type="component" value="Unassembled WGS sequence"/>
</dbReference>
<keyword evidence="2" id="KW-1185">Reference proteome</keyword>
<name>A0ABT1M9W4_9MYCO</name>